<dbReference type="Proteomes" id="UP001589627">
    <property type="component" value="Unassembled WGS sequence"/>
</dbReference>
<keyword evidence="5" id="KW-1185">Reference proteome</keyword>
<keyword evidence="1" id="KW-0175">Coiled coil</keyword>
<comment type="caution">
    <text evidence="4">The sequence shown here is derived from an EMBL/GenBank/DDBJ whole genome shotgun (WGS) entry which is preliminary data.</text>
</comment>
<feature type="region of interest" description="Disordered" evidence="2">
    <location>
        <begin position="1"/>
        <end position="27"/>
    </location>
</feature>
<organism evidence="4 5">
    <name type="scientific">Actinoallomurus acaciae</name>
    <dbReference type="NCBI Taxonomy" id="502577"/>
    <lineage>
        <taxon>Bacteria</taxon>
        <taxon>Bacillati</taxon>
        <taxon>Actinomycetota</taxon>
        <taxon>Actinomycetes</taxon>
        <taxon>Streptosporangiales</taxon>
        <taxon>Thermomonosporaceae</taxon>
        <taxon>Actinoallomurus</taxon>
    </lineage>
</organism>
<name>A0ABV5YTU5_9ACTN</name>
<evidence type="ECO:0000256" key="1">
    <source>
        <dbReference type="SAM" id="Coils"/>
    </source>
</evidence>
<keyword evidence="3" id="KW-0472">Membrane</keyword>
<keyword evidence="3" id="KW-1133">Transmembrane helix</keyword>
<evidence type="ECO:0000313" key="5">
    <source>
        <dbReference type="Proteomes" id="UP001589627"/>
    </source>
</evidence>
<feature type="non-terminal residue" evidence="4">
    <location>
        <position position="1"/>
    </location>
</feature>
<dbReference type="EMBL" id="JBHLZP010000527">
    <property type="protein sequence ID" value="MFB9838512.1"/>
    <property type="molecule type" value="Genomic_DNA"/>
</dbReference>
<accession>A0ABV5YTU5</accession>
<gene>
    <name evidence="4" type="ORF">ACFFNX_40830</name>
</gene>
<keyword evidence="3" id="KW-0812">Transmembrane</keyword>
<feature type="transmembrane region" description="Helical" evidence="3">
    <location>
        <begin position="147"/>
        <end position="166"/>
    </location>
</feature>
<feature type="transmembrane region" description="Helical" evidence="3">
    <location>
        <begin position="178"/>
        <end position="198"/>
    </location>
</feature>
<feature type="transmembrane region" description="Helical" evidence="3">
    <location>
        <begin position="218"/>
        <end position="238"/>
    </location>
</feature>
<evidence type="ECO:0000313" key="4">
    <source>
        <dbReference type="EMBL" id="MFB9838512.1"/>
    </source>
</evidence>
<evidence type="ECO:0000256" key="3">
    <source>
        <dbReference type="SAM" id="Phobius"/>
    </source>
</evidence>
<feature type="coiled-coil region" evidence="1">
    <location>
        <begin position="50"/>
        <end position="77"/>
    </location>
</feature>
<sequence length="242" mass="26861">ERDESERSGRPRDEVARAVSEERERPMNTEYQVIDPRAARQAYKELAAEAGRLLHAADDARRRLAEAEEQRTATYASVEQEWAHLDGVEERAAGVWRELTTRFGPTMTGPLPEPADRIARGPDAEELLDDARQRVRQPVDHPLAGRYARMGLLGFAVAVVLTLIGLEVSMSLHDAGRVRWFAAGLPALLAPWLGHLAANGWIRYRTSHEEQEYAVDTAIAGAIGGGAVWLFALTFFIIRVAT</sequence>
<proteinExistence type="predicted"/>
<dbReference type="RefSeq" id="WP_378211549.1">
    <property type="nucleotide sequence ID" value="NZ_JBHLZP010000527.1"/>
</dbReference>
<evidence type="ECO:0000256" key="2">
    <source>
        <dbReference type="SAM" id="MobiDB-lite"/>
    </source>
</evidence>
<reference evidence="4 5" key="1">
    <citation type="submission" date="2024-09" db="EMBL/GenBank/DDBJ databases">
        <authorList>
            <person name="Sun Q."/>
            <person name="Mori K."/>
        </authorList>
    </citation>
    <scope>NUCLEOTIDE SEQUENCE [LARGE SCALE GENOMIC DNA]</scope>
    <source>
        <strain evidence="4 5">TBRC 0563</strain>
    </source>
</reference>
<protein>
    <submittedName>
        <fullName evidence="4">Uncharacterized protein</fullName>
    </submittedName>
</protein>